<sequence>MALSDRQFPAEAQLAIANLNRKTLPGPKLLDHLVSSSAGDDVAIEYLDHDKQISSITYSVLGQLSSKLAQQIQQNLKGATSREVIPVILPQHPALYISYQAVLKSGAAFCPITPDTPEERLSFIFQDVDAKLVLCVSEQSQRLRRISKSITVLPVNLANLSQDGATGCESAGEQRRSSDTAYVMYTSGSTGKPKGVPVSHDAVTQSVLAHDEHIPFFKRFLQFAASTFDVSLFEIFFPWYRGSTLVCCEKEMLLADLPGTINYMNVDAIELTPTVATTLLRKRSATPGLRILLTIGEMLTPQVVKEFGASEDQESMLFAMYGPTEAAIHCTVVPMMSALSSVRNIGRPLSTVTALVLNEESVAQTFEILAVGQTGELAIVGQLADGYLNRQEQTNAAFVQLPGYGTVYRTGDRAMMTSEGDLHILGRISGGQVKLRGQRVELGEVEEAASQAQGVEVVVAVVINDTLVLFCSGDTALETANVEKRCKEWLPRHMRPSDIVVLPEGLPRLSSGKVDRKRLEAHYQERQSENKGAVPFNDSAAESEIATIVSEELHRTVDPHSSLWTCGLDSLRAIRIASRLRRKHPKASVSMILEADSITDLVNCLDAHKGLIESALELGDLIPSASGWAPLVETVTEQIKGRLDSLQVDDILPCAPIQIAMLSETLQNSKQNMNKIILQVDRSISLASLTKAFEKLVNDNALLKASFVATSDPDMPFVQVVKHEPIFDRALDLFFPLQLSTDALQHTMEIRVHHALYDGWSWDLMLRDVNTLLKGDKLRSRPSFQQLTRAKQAHAKLHKDTDLMAWTSRLQQAELSPLPVLQSEIVVDADTAQHCSTLSVQHENLSEVAQELHVSKPSIVHTALSLLLGHMLDTNQVISGLVIAGRDAVLPGAEEVIGPCLSTLPLQVQLDQCKTAHDLLLHVHREHMNCLRHSSVSLAQIKSALRLASGVELFDAIFVWQESLYSHVGSNDLVLTKASYDYLKYALVVEVEPRGESLCLKTTYSRAKLSEGQVQNIHDQLDFLVKVLVSHHDQSLDKIWQNVPQSLLSIANIRPSKVSAADLTATIARTAHTQPDRVAVDFIMDFDSATRSVKRETLSYQHLYQRARNTAQRLVSKHDLVADDIVLIRCSKCVDLYILICATAMAGVAYLCVDPNTPEKRLREIMGQAKPGLLVHDCPTLMSGASSRHASTATLRSIVEYDGAIDGRLPSEMSGTDLAYAVFTSGSTGVPKGVLVTRENLMSNIAHLATVYPHSTASRLLQSCSPAFDVSVFEIFWTWHCGMTLCSADNDVLFRDIEKLIDALDVTHLSMTPSVAALISPNNVPNVQFLVCAGEPMSARVYEAWADHGLYQGYGPSETTNICNVRSYVGTKARINNVGPAFPNTSLFICSRISAERRAQPLDVSSFNILPQGAVGEIWIGGAQVGRGYTDPDLTRRSWLEHPRYGKLYRSGDIGRLLADGSLVVLGREDDQAKIRGQRIELNEINSKLVQSELVTDAFTLILSAKQDRDKLVSFCACGAGSVHQGDIGVLYEHLRAALPVYMIPECLIPVPALPLTRQGKVDGRKLASIYHSTTHDELARFSGTPLLDEAQADATEEETQIIKVISEISGVPVTDINIHVSFLTYGIDSIRAVAFAQRLGVQVSSVMKYPSVRALVAHGSTTTKDDEQHKALTAPGIVPIRLEESLRAKYNHEALQVQAILPCTPLQEAMLSSGSKSSDAYLNHLAYRLTVDTEVVRRAWVTMVDRHELLRTVFALTEEPELPYMQIVLKRIDLPWLEVAAPMAVEVASPFDRPPYSLQITKTPNQAAELHLFMHHVLYDAEALSNLHKEIEIFCTGDRLLPAIPFSRYLDFMVNASSKSSDDFWQHNLKGVRSCRLSTHCAKATSTLTSSRASRLSHETLTRCAKSASTTMLALLQAAVARLLCAYFRTTEVCFGTVFSGRNIDVSGIDRVIGPCFNTLPTTSKLTRMITNGDLCRRLQQFDVEVLPFQGTALRRLQKQYSPDGRPLFDVLLLLQSTTPRLNHDIWQLVSEEGQMEFPYIIEASLEPENDQIHLKLHSSQVDDKISTDTLLSDLLTLLEHTAEWPEALALNLSNIPSPLPEGEVDGHTAVLSQGQSIKQGTAARVVLNALSALNSRVTSTIDTMTNVFQLGLDSINAVQLASRLRSAGYRVAVADILEEPRVQAIIDLCERRQGGHAASPSNETFDLPAFDTKHRQNVVGPSGVREDEVEAVYPCTATQMGILSEFLKSEGRLYYNSVRLRLKSDVDRELLHDAWAKITKRHPILRTGFMQVEDDPRHPFAMVIYKNHDVDRSRFLPGRRSLVSNPKSLRDVLRPPWRVYVEERTDVCFVQLHILHALYDAQSLQQILHDVEALCCGKFLPDPPPITEALSSIVSLNQSDLDKHFWQHVKDNVQPTKFPDLNIMREVASKHLVESYTLRASHQELQASCEERSCSLLTACQVAWARLLAAYTGQRSVVFGNIISGRSFENDALNEVVLSTINTLPVCLDVSEATGQMLDDMQKVNTEHQKNPHVPLSRIKTMLEVEDDLFDTVLVLQKYAKQRHTSSLWEMVSDEATAEYVVSLEVIPDEPDEGSITLQLTYDQKVLSVGHSQLLLQQYEQILYDVLKLRPRDLGDKSLFATLAPKQPLIDTEHTCLHDLVLASAAQNPGKVALEFVMDIKGSEVFKQTQTYQELVSKAARVANLLVRNGAQTGDFVAICFEKCPEASSAILGVLMAGCAYVAIDPGAPTARKHFILEDSKCKMVLTTTTTASPLTDANVKIICMDDAGTLRQLSPIPPMLSRPVTGDDICYCLYTSGTTGTPKGCLISHRSIVQAMLCFSRIFNGHWTTESRWLQFAGYHFDVSVLEHFWTWKEGLCVTVAPRDLLFEDLPGTINKLGITHLDLTPSLARLLTPQTVPSLCRGVFIIGGEQVRPDIIDTWGDAGCLYNFYGPSEVTPGCTVHPRVKKLVKPTNIGQQWDNVGSYVLEPDSEKPVLIGAIGELCLSGVLVGEGYLNRPELTAEKFVTLRSTGERVYRAGDLVRMLHDHSFEYLGRIDDQVKLRGQRLEIGEINHVLSHCSSGFSDVATIVAKHSEQEKEQLVAFMARSKETKARTTKPYLVRDQAVAALISKARKQASDRLPAYMVPTYFLAVDFLPLTVNNKVDAKLLRSLYESASLQEVRSLQESIESSVRVPKEQIQRLIDIIAEYNKTSAAGIDPKTSLFQLGIDSISVIGLARALKTAGYAGASVALIMRRPILADLAEALLENRIADQQNEVQEAHQRISSFADKHRTPTSKALNVSDQEIQHVSPCTPLQEGMIARLVSSDTEKVPYLTRFVYQLDDAVDLTQLLKAWEILQFQLDILRTHFVPTEDGYAQVVLAQPPRAVNVDYGVDFIKDDPLEAIDSCFRKWTAKALQLGIESPWQVWLTQREGGRVKYMSLFIFHAVYDGVSISMLLDALYKLYGQPEQHVFRAPQFHEALAHGPLLRRNDAPEFWRGHLRHVRLLKLNKQDNAALEAGPVAVHRELHLASVRQQCSAMAVTPQAIFHAAWLLTLAEYYKTNATIGIVLSGRAIDFENADKIIGPMFNTLPFTIDGLPQNATFGDLIKACHQSYVGVLPYQHTPLSSIRKWIKMKSDQELFDNLFVYQGFIENQGDVPRKPWTEQQSASIADYPLNIEIEETSNDEYSITIVTSDSTARDTAEMLMQLARKTLESLDHAANVSLPAVFFETQESDTSEHGAHQTSRDLEAQYFSWSRQAYGIRSELAVLADVSEADIHHDRPTIFELGLDSVDALKLAARLESKDIRLPVSKILQKPTVAGMTEAWSALSGIDVSVDSEDIRRMDKDWKGVLADECMNISRLEAVFPATPLQEGLLVDYEKYFHALSYELHSSVNVGHFIDAIHQATRGLPVLRTKFVMLNEPLDGITFLQAVSKAQTGGRKAQISYRFESAEELKEHVENTKQNAELVDSIPNVQIAILKDKAYFVLALSHAHYDAWSLQFLLDHIAQCYHALAPAAVDTDPIVKYEFDLRQAASASSTETFWTRQLENLASTVVSPTQLEDAYSSEFTSDSRARPGPLSPQLIRLTSKIKLDRFHEACKSNNVTMQSLGLTAWALTLMHITRQVDMAFGLVVSGRTSEETERLVFPTFNTVVFRPRVSLESDVKGLLRQVHDISVEIFEHQQFPLSKALRLANSAGSELFNTLFTFQKKLNLDANVESIIKEVELGETDISPPYALNIDMEEKEEDLCLTTATQEGFASHEQATRVLSTLDHILEFLVEHDREQIFRTVNANTVSICGMPGSALHEAQQPSDTNADITQDNNKDIRATSWSDTEYKVQEAFSRGSGVEQSQISKQTNLFHLGLDSVSAIRVSKLLRDEGLNVSVSVILRHQSVEKIAAAVQESKTQGSKYTAPGTGRSPPASSLKKELEQPLLEADTPVDTVEDILPATAGQVYMLDLWRTTQGRLFYSTFWLEIEHCNHDTFDTAFRNLIAEVPALRTRFLSHDTKTYQVVSKPECERAGPLQYEVAEHNGSLLVALHIHHALYDAVSLGLILQTLQDLCQSSRDRTALNTDFCPFVDLENTNLAQASRFWSDYLGRDAFESTQEIRGSFEAERTQFFVPDLLRIENLVKIARREGISVQAMFFVVVARVHAKTKFTPRKSTTGTGFVTIGVYLANRSLDVDGITNLVAPTFNVVPLKVNITGSRAKDILDSARTVQQDLEEMGRPQNCGISLRDIHAWTGVKLDCYVNFLRLPGEADDETGAHGGTRSTNAEVVVRHAEGEARERAKGLMEGNGNAEVVSPYVGGSTGDDQLADWCLPALDVEAKIDESGHLGVGMFAPGDMFDAEEVQRLMGQVKEVLEGLMSDE</sequence>
<dbReference type="PROSITE" id="PS00455">
    <property type="entry name" value="AMP_BINDING"/>
    <property type="match status" value="1"/>
</dbReference>
<dbReference type="InterPro" id="IPR020806">
    <property type="entry name" value="PKS_PP-bd"/>
</dbReference>
<dbReference type="NCBIfam" id="TIGR01733">
    <property type="entry name" value="AA-adenyl-dom"/>
    <property type="match status" value="1"/>
</dbReference>
<feature type="coiled-coil region" evidence="4">
    <location>
        <begin position="3266"/>
        <end position="3293"/>
    </location>
</feature>
<dbReference type="Gene3D" id="3.30.559.30">
    <property type="entry name" value="Nonribosomal peptide synthetase, condensation domain"/>
    <property type="match status" value="6"/>
</dbReference>
<feature type="domain" description="Carrier" evidence="6">
    <location>
        <begin position="3759"/>
        <end position="3833"/>
    </location>
</feature>
<keyword evidence="2" id="KW-0597">Phosphoprotein</keyword>
<evidence type="ECO:0000256" key="4">
    <source>
        <dbReference type="SAM" id="Coils"/>
    </source>
</evidence>
<evidence type="ECO:0000313" key="8">
    <source>
        <dbReference type="Proteomes" id="UP001334248"/>
    </source>
</evidence>
<evidence type="ECO:0000256" key="2">
    <source>
        <dbReference type="ARBA" id="ARBA00022553"/>
    </source>
</evidence>
<dbReference type="Proteomes" id="UP001334248">
    <property type="component" value="Unassembled WGS sequence"/>
</dbReference>
<evidence type="ECO:0000256" key="5">
    <source>
        <dbReference type="SAM" id="MobiDB-lite"/>
    </source>
</evidence>
<dbReference type="InterPro" id="IPR042099">
    <property type="entry name" value="ANL_N_sf"/>
</dbReference>
<dbReference type="RefSeq" id="XP_064728523.1">
    <property type="nucleotide sequence ID" value="XM_064875258.1"/>
</dbReference>
<dbReference type="Gene3D" id="3.30.300.30">
    <property type="match status" value="3"/>
</dbReference>
<dbReference type="InterPro" id="IPR023213">
    <property type="entry name" value="CAT-like_dom_sf"/>
</dbReference>
<dbReference type="SMART" id="SM00823">
    <property type="entry name" value="PKS_PP"/>
    <property type="match status" value="6"/>
</dbReference>
<dbReference type="SUPFAM" id="SSF56801">
    <property type="entry name" value="Acetyl-CoA synthetase-like"/>
    <property type="match status" value="3"/>
</dbReference>
<dbReference type="InterPro" id="IPR000873">
    <property type="entry name" value="AMP-dep_synth/lig_dom"/>
</dbReference>
<dbReference type="Pfam" id="PF00550">
    <property type="entry name" value="PP-binding"/>
    <property type="match status" value="6"/>
</dbReference>
<evidence type="ECO:0000259" key="6">
    <source>
        <dbReference type="PROSITE" id="PS50075"/>
    </source>
</evidence>
<gene>
    <name evidence="7" type="ORF">PMZ80_006848</name>
</gene>
<dbReference type="InterPro" id="IPR009081">
    <property type="entry name" value="PP-bd_ACP"/>
</dbReference>
<dbReference type="GeneID" id="90000297"/>
<dbReference type="NCBIfam" id="NF003417">
    <property type="entry name" value="PRK04813.1"/>
    <property type="match status" value="3"/>
</dbReference>
<keyword evidence="3" id="KW-0436">Ligase</keyword>
<keyword evidence="1" id="KW-0596">Phosphopantetheine</keyword>
<dbReference type="PANTHER" id="PTHR45527">
    <property type="entry name" value="NONRIBOSOMAL PEPTIDE SYNTHETASE"/>
    <property type="match status" value="1"/>
</dbReference>
<comment type="caution">
    <text evidence="7">The sequence shown here is derived from an EMBL/GenBank/DDBJ whole genome shotgun (WGS) entry which is preliminary data.</text>
</comment>
<proteinExistence type="predicted"/>
<dbReference type="Pfam" id="PF00501">
    <property type="entry name" value="AMP-binding"/>
    <property type="match status" value="3"/>
</dbReference>
<dbReference type="EMBL" id="JAVHJV010000008">
    <property type="protein sequence ID" value="KAK5940433.1"/>
    <property type="molecule type" value="Genomic_DNA"/>
</dbReference>
<feature type="domain" description="Carrier" evidence="6">
    <location>
        <begin position="4333"/>
        <end position="4409"/>
    </location>
</feature>
<evidence type="ECO:0000256" key="3">
    <source>
        <dbReference type="ARBA" id="ARBA00022598"/>
    </source>
</evidence>
<dbReference type="CDD" id="cd05918">
    <property type="entry name" value="A_NRPS_SidN3_like"/>
    <property type="match status" value="1"/>
</dbReference>
<dbReference type="InterPro" id="IPR036736">
    <property type="entry name" value="ACP-like_sf"/>
</dbReference>
<accession>A0ABR0RJS4</accession>
<keyword evidence="8" id="KW-1185">Reference proteome</keyword>
<feature type="region of interest" description="Disordered" evidence="5">
    <location>
        <begin position="4408"/>
        <end position="4431"/>
    </location>
</feature>
<evidence type="ECO:0000313" key="7">
    <source>
        <dbReference type="EMBL" id="KAK5940433.1"/>
    </source>
</evidence>
<organism evidence="7 8">
    <name type="scientific">Knufia obscura</name>
    <dbReference type="NCBI Taxonomy" id="1635080"/>
    <lineage>
        <taxon>Eukaryota</taxon>
        <taxon>Fungi</taxon>
        <taxon>Dikarya</taxon>
        <taxon>Ascomycota</taxon>
        <taxon>Pezizomycotina</taxon>
        <taxon>Eurotiomycetes</taxon>
        <taxon>Chaetothyriomycetidae</taxon>
        <taxon>Chaetothyriales</taxon>
        <taxon>Trichomeriaceae</taxon>
        <taxon>Knufia</taxon>
    </lineage>
</organism>
<reference evidence="7 8" key="1">
    <citation type="journal article" date="2023" name="Res Sq">
        <title>Genomic and morphological characterization of Knufia obscura isolated from the Mars 2020 spacecraft assembly facility.</title>
        <authorList>
            <person name="Chander A.M."/>
            <person name="Teixeira M.M."/>
            <person name="Singh N.K."/>
            <person name="Williams M.P."/>
            <person name="Parker C.W."/>
            <person name="Leo P."/>
            <person name="Stajich J.E."/>
            <person name="Torok T."/>
            <person name="Tighe S."/>
            <person name="Mason C.E."/>
            <person name="Venkateswaran K."/>
        </authorList>
    </citation>
    <scope>NUCLEOTIDE SEQUENCE [LARGE SCALE GENOMIC DNA]</scope>
    <source>
        <strain evidence="7 8">CCFEE 5817</strain>
    </source>
</reference>
<feature type="domain" description="Carrier" evidence="6">
    <location>
        <begin position="2115"/>
        <end position="2195"/>
    </location>
</feature>
<dbReference type="Gene3D" id="3.30.559.10">
    <property type="entry name" value="Chloramphenicol acetyltransferase-like domain"/>
    <property type="match status" value="7"/>
</dbReference>
<feature type="domain" description="Carrier" evidence="6">
    <location>
        <begin position="3195"/>
        <end position="3272"/>
    </location>
</feature>
<dbReference type="Gene3D" id="1.10.1200.10">
    <property type="entry name" value="ACP-like"/>
    <property type="match status" value="6"/>
</dbReference>
<dbReference type="InterPro" id="IPR010071">
    <property type="entry name" value="AA_adenyl_dom"/>
</dbReference>
<feature type="domain" description="Carrier" evidence="6">
    <location>
        <begin position="536"/>
        <end position="609"/>
    </location>
</feature>
<dbReference type="SUPFAM" id="SSF47336">
    <property type="entry name" value="ACP-like"/>
    <property type="match status" value="6"/>
</dbReference>
<keyword evidence="4" id="KW-0175">Coiled coil</keyword>
<dbReference type="PANTHER" id="PTHR45527:SF1">
    <property type="entry name" value="FATTY ACID SYNTHASE"/>
    <property type="match status" value="1"/>
</dbReference>
<name>A0ABR0RJS4_9EURO</name>
<evidence type="ECO:0000256" key="1">
    <source>
        <dbReference type="ARBA" id="ARBA00022450"/>
    </source>
</evidence>
<dbReference type="InterPro" id="IPR045851">
    <property type="entry name" value="AMP-bd_C_sf"/>
</dbReference>
<dbReference type="InterPro" id="IPR001242">
    <property type="entry name" value="Condensation_dom"/>
</dbReference>
<dbReference type="PROSITE" id="PS50075">
    <property type="entry name" value="CARRIER"/>
    <property type="match status" value="5"/>
</dbReference>
<dbReference type="PROSITE" id="PS00012">
    <property type="entry name" value="PHOSPHOPANTETHEINE"/>
    <property type="match status" value="5"/>
</dbReference>
<dbReference type="Pfam" id="PF00668">
    <property type="entry name" value="Condensation"/>
    <property type="match status" value="5"/>
</dbReference>
<dbReference type="Gene3D" id="3.40.50.12780">
    <property type="entry name" value="N-terminal domain of ligase-like"/>
    <property type="match status" value="3"/>
</dbReference>
<dbReference type="InterPro" id="IPR020845">
    <property type="entry name" value="AMP-binding_CS"/>
</dbReference>
<protein>
    <submittedName>
        <fullName evidence="7">NRPS</fullName>
    </submittedName>
</protein>
<dbReference type="InterPro" id="IPR006162">
    <property type="entry name" value="Ppantetheine_attach_site"/>
</dbReference>
<dbReference type="SUPFAM" id="SSF52777">
    <property type="entry name" value="CoA-dependent acyltransferases"/>
    <property type="match status" value="12"/>
</dbReference>